<organism evidence="3 4">
    <name type="scientific">Halapricum desulfuricans</name>
    <dbReference type="NCBI Taxonomy" id="2841257"/>
    <lineage>
        <taxon>Archaea</taxon>
        <taxon>Methanobacteriati</taxon>
        <taxon>Methanobacteriota</taxon>
        <taxon>Stenosarchaea group</taxon>
        <taxon>Halobacteria</taxon>
        <taxon>Halobacteriales</taxon>
        <taxon>Haloarculaceae</taxon>
        <taxon>Halapricum</taxon>
    </lineage>
</organism>
<dbReference type="InterPro" id="IPR021994">
    <property type="entry name" value="DUF3592"/>
</dbReference>
<name>A0A897N0H2_9EURY</name>
<accession>A0A897N0H2</accession>
<gene>
    <name evidence="3" type="ORF">HSR121_2101</name>
</gene>
<feature type="domain" description="DUF3592" evidence="2">
    <location>
        <begin position="52"/>
        <end position="134"/>
    </location>
</feature>
<evidence type="ECO:0000259" key="2">
    <source>
        <dbReference type="Pfam" id="PF12158"/>
    </source>
</evidence>
<proteinExistence type="predicted"/>
<evidence type="ECO:0000256" key="1">
    <source>
        <dbReference type="SAM" id="Phobius"/>
    </source>
</evidence>
<keyword evidence="1" id="KW-0812">Transmembrane</keyword>
<feature type="transmembrane region" description="Helical" evidence="1">
    <location>
        <begin position="140"/>
        <end position="165"/>
    </location>
</feature>
<keyword evidence="1" id="KW-0472">Membrane</keyword>
<protein>
    <submittedName>
        <fullName evidence="3">Uncharacterized membrane protein, DUF3592 family</fullName>
    </submittedName>
</protein>
<feature type="transmembrane region" description="Helical" evidence="1">
    <location>
        <begin position="20"/>
        <end position="41"/>
    </location>
</feature>
<keyword evidence="1" id="KW-1133">Transmembrane helix</keyword>
<reference evidence="3" key="1">
    <citation type="submission" date="2020-11" db="EMBL/GenBank/DDBJ databases">
        <title>Carbohydrate-dependent, anaerobic sulfur respiration: A novel catabolism in halophilic archaea.</title>
        <authorList>
            <person name="Sorokin D.Y."/>
            <person name="Messina E."/>
            <person name="Smedile F."/>
            <person name="La Cono V."/>
            <person name="Hallsworth J.E."/>
            <person name="Yakimov M.M."/>
        </authorList>
    </citation>
    <scope>NUCLEOTIDE SEQUENCE</scope>
    <source>
        <strain evidence="3">HSR12-1</strain>
    </source>
</reference>
<dbReference type="Pfam" id="PF12158">
    <property type="entry name" value="DUF3592"/>
    <property type="match status" value="1"/>
</dbReference>
<sequence length="166" mass="18172">MVSVFPVDHVQRDMVELLALAGLPFLLVGALVLQYGGRLSLGLYRRRRQTRTVEAEIREVSATETDDGLFEPTVRFRYRFDGQSYDSTIVREGSEPPSGSRDLVDSYLAEFEEGETVTATLLSSMPDQAVLERSTDRWPYVVAVVATLLGVAFTALGGGIVVAGVL</sequence>
<evidence type="ECO:0000313" key="4">
    <source>
        <dbReference type="Proteomes" id="UP000663525"/>
    </source>
</evidence>
<evidence type="ECO:0000313" key="3">
    <source>
        <dbReference type="EMBL" id="QSG06432.1"/>
    </source>
</evidence>
<dbReference type="EMBL" id="CP064787">
    <property type="protein sequence ID" value="QSG06432.1"/>
    <property type="molecule type" value="Genomic_DNA"/>
</dbReference>
<dbReference type="AlphaFoldDB" id="A0A897N0H2"/>
<dbReference type="Proteomes" id="UP000663525">
    <property type="component" value="Chromosome"/>
</dbReference>